<organism evidence="3 4">
    <name type="scientific">Actinoallomurus vinaceus</name>
    <dbReference type="NCBI Taxonomy" id="1080074"/>
    <lineage>
        <taxon>Bacteria</taxon>
        <taxon>Bacillati</taxon>
        <taxon>Actinomycetota</taxon>
        <taxon>Actinomycetes</taxon>
        <taxon>Streptosporangiales</taxon>
        <taxon>Thermomonosporaceae</taxon>
        <taxon>Actinoallomurus</taxon>
    </lineage>
</organism>
<dbReference type="InterPro" id="IPR051910">
    <property type="entry name" value="ComF/GntX_DNA_util-trans"/>
</dbReference>
<keyword evidence="4" id="KW-1185">Reference proteome</keyword>
<dbReference type="Pfam" id="PF00156">
    <property type="entry name" value="Pribosyltran"/>
    <property type="match status" value="1"/>
</dbReference>
<gene>
    <name evidence="3" type="ORF">GCM10023196_089970</name>
</gene>
<proteinExistence type="inferred from homology"/>
<dbReference type="Proteomes" id="UP001501442">
    <property type="component" value="Unassembled WGS sequence"/>
</dbReference>
<feature type="domain" description="Phosphoribosyltransferase" evidence="2">
    <location>
        <begin position="126"/>
        <end position="220"/>
    </location>
</feature>
<name>A0ABP8US97_9ACTN</name>
<evidence type="ECO:0000256" key="1">
    <source>
        <dbReference type="ARBA" id="ARBA00008007"/>
    </source>
</evidence>
<dbReference type="RefSeq" id="WP_345440159.1">
    <property type="nucleotide sequence ID" value="NZ_BAABHK010000019.1"/>
</dbReference>
<dbReference type="EMBL" id="BAABHK010000019">
    <property type="protein sequence ID" value="GAA4637187.1"/>
    <property type="molecule type" value="Genomic_DNA"/>
</dbReference>
<dbReference type="CDD" id="cd06223">
    <property type="entry name" value="PRTases_typeI"/>
    <property type="match status" value="1"/>
</dbReference>
<dbReference type="SUPFAM" id="SSF53271">
    <property type="entry name" value="PRTase-like"/>
    <property type="match status" value="1"/>
</dbReference>
<dbReference type="PANTHER" id="PTHR47505">
    <property type="entry name" value="DNA UTILIZATION PROTEIN YHGH"/>
    <property type="match status" value="1"/>
</dbReference>
<dbReference type="Gene3D" id="3.40.50.2020">
    <property type="match status" value="1"/>
</dbReference>
<dbReference type="InterPro" id="IPR000836">
    <property type="entry name" value="PRTase_dom"/>
</dbReference>
<dbReference type="PANTHER" id="PTHR47505:SF1">
    <property type="entry name" value="DNA UTILIZATION PROTEIN YHGH"/>
    <property type="match status" value="1"/>
</dbReference>
<dbReference type="InterPro" id="IPR029057">
    <property type="entry name" value="PRTase-like"/>
</dbReference>
<accession>A0ABP8US97</accession>
<evidence type="ECO:0000259" key="2">
    <source>
        <dbReference type="Pfam" id="PF00156"/>
    </source>
</evidence>
<comment type="caution">
    <text evidence="3">The sequence shown here is derived from an EMBL/GenBank/DDBJ whole genome shotgun (WGS) entry which is preliminary data.</text>
</comment>
<comment type="similarity">
    <text evidence="1">Belongs to the ComF/GntX family.</text>
</comment>
<sequence length="232" mass="23215">MGLLGAALDLVLPQRCAGCDGADGLLCAACAALLDGPAGVSPPRPVPPGLPRPWAVAAYTGAVRRMIVAHKERGRTGLARPLGAGLAAAVLAAARDAEGPVLLVPVPSSRASVRRRGHDPTLRLARAAAREAARAGTAVSVARVLAHRRRVADQAGLTAAERAANLAGALTAQHDLRGATVIVVDDVITTGATLAEAARALRAGGARVRAAAVVAATRRYGEGSGAGGSRSL</sequence>
<reference evidence="4" key="1">
    <citation type="journal article" date="2019" name="Int. J. Syst. Evol. Microbiol.">
        <title>The Global Catalogue of Microorganisms (GCM) 10K type strain sequencing project: providing services to taxonomists for standard genome sequencing and annotation.</title>
        <authorList>
            <consortium name="The Broad Institute Genomics Platform"/>
            <consortium name="The Broad Institute Genome Sequencing Center for Infectious Disease"/>
            <person name="Wu L."/>
            <person name="Ma J."/>
        </authorList>
    </citation>
    <scope>NUCLEOTIDE SEQUENCE [LARGE SCALE GENOMIC DNA]</scope>
    <source>
        <strain evidence="4">JCM 17939</strain>
    </source>
</reference>
<evidence type="ECO:0000313" key="3">
    <source>
        <dbReference type="EMBL" id="GAA4637187.1"/>
    </source>
</evidence>
<protein>
    <recommendedName>
        <fullName evidence="2">Phosphoribosyltransferase domain-containing protein</fullName>
    </recommendedName>
</protein>
<evidence type="ECO:0000313" key="4">
    <source>
        <dbReference type="Proteomes" id="UP001501442"/>
    </source>
</evidence>